<protein>
    <submittedName>
        <fullName evidence="1">Uncharacterized protein</fullName>
    </submittedName>
</protein>
<organism evidence="1 2">
    <name type="scientific">Erythrobacter westpacificensis</name>
    <dbReference type="NCBI Taxonomy" id="1055231"/>
    <lineage>
        <taxon>Bacteria</taxon>
        <taxon>Pseudomonadati</taxon>
        <taxon>Pseudomonadota</taxon>
        <taxon>Alphaproteobacteria</taxon>
        <taxon>Sphingomonadales</taxon>
        <taxon>Erythrobacteraceae</taxon>
        <taxon>Erythrobacter/Porphyrobacter group</taxon>
        <taxon>Erythrobacter</taxon>
    </lineage>
</organism>
<gene>
    <name evidence="1" type="ORF">GCM10023208_00500</name>
</gene>
<evidence type="ECO:0000313" key="2">
    <source>
        <dbReference type="Proteomes" id="UP001500518"/>
    </source>
</evidence>
<evidence type="ECO:0000313" key="1">
    <source>
        <dbReference type="EMBL" id="GAA5045735.1"/>
    </source>
</evidence>
<reference evidence="2" key="1">
    <citation type="journal article" date="2019" name="Int. J. Syst. Evol. Microbiol.">
        <title>The Global Catalogue of Microorganisms (GCM) 10K type strain sequencing project: providing services to taxonomists for standard genome sequencing and annotation.</title>
        <authorList>
            <consortium name="The Broad Institute Genomics Platform"/>
            <consortium name="The Broad Institute Genome Sequencing Center for Infectious Disease"/>
            <person name="Wu L."/>
            <person name="Ma J."/>
        </authorList>
    </citation>
    <scope>NUCLEOTIDE SEQUENCE [LARGE SCALE GENOMIC DNA]</scope>
    <source>
        <strain evidence="2">JCM 18014</strain>
    </source>
</reference>
<proteinExistence type="predicted"/>
<dbReference type="Proteomes" id="UP001500518">
    <property type="component" value="Unassembled WGS sequence"/>
</dbReference>
<comment type="caution">
    <text evidence="1">The sequence shown here is derived from an EMBL/GenBank/DDBJ whole genome shotgun (WGS) entry which is preliminary data.</text>
</comment>
<name>A0ABP9JWY8_9SPHN</name>
<accession>A0ABP9JWY8</accession>
<keyword evidence="2" id="KW-1185">Reference proteome</keyword>
<sequence length="206" mass="22213">MSRPFWALAIVALVLVGASQWVSRTGTWENGATGDDGAIMALGMQSQIDLMREVASDNGWTVDCEGTSGSMTVLRMTPGFLPWKSSNDAVWKELSPVATALSSVPRSAEPAGCDLSSSFYEGNWIEVDEKQIIGVGPRNEMEPMIAIAESCEAKGVRLTDGPPARQDIYAGDIPSDWVGVQIDPRLNPATGPFECLMILTNREFNS</sequence>
<dbReference type="EMBL" id="BAABHV010000001">
    <property type="protein sequence ID" value="GAA5045735.1"/>
    <property type="molecule type" value="Genomic_DNA"/>
</dbReference>